<organism evidence="1 2">
    <name type="scientific">Catharanthus roseus</name>
    <name type="common">Madagascar periwinkle</name>
    <name type="synonym">Vinca rosea</name>
    <dbReference type="NCBI Taxonomy" id="4058"/>
    <lineage>
        <taxon>Eukaryota</taxon>
        <taxon>Viridiplantae</taxon>
        <taxon>Streptophyta</taxon>
        <taxon>Embryophyta</taxon>
        <taxon>Tracheophyta</taxon>
        <taxon>Spermatophyta</taxon>
        <taxon>Magnoliopsida</taxon>
        <taxon>eudicotyledons</taxon>
        <taxon>Gunneridae</taxon>
        <taxon>Pentapetalae</taxon>
        <taxon>asterids</taxon>
        <taxon>lamiids</taxon>
        <taxon>Gentianales</taxon>
        <taxon>Apocynaceae</taxon>
        <taxon>Rauvolfioideae</taxon>
        <taxon>Vinceae</taxon>
        <taxon>Catharanthinae</taxon>
        <taxon>Catharanthus</taxon>
    </lineage>
</organism>
<gene>
    <name evidence="1" type="ORF">M9H77_30114</name>
</gene>
<dbReference type="EMBL" id="CM044707">
    <property type="protein sequence ID" value="KAI5652927.1"/>
    <property type="molecule type" value="Genomic_DNA"/>
</dbReference>
<protein>
    <submittedName>
        <fullName evidence="1">Uncharacterized protein</fullName>
    </submittedName>
</protein>
<name>A0ACB9ZXN0_CATRO</name>
<keyword evidence="2" id="KW-1185">Reference proteome</keyword>
<evidence type="ECO:0000313" key="2">
    <source>
        <dbReference type="Proteomes" id="UP001060085"/>
    </source>
</evidence>
<accession>A0ACB9ZXN0</accession>
<reference evidence="2" key="1">
    <citation type="journal article" date="2023" name="Nat. Plants">
        <title>Single-cell RNA sequencing provides a high-resolution roadmap for understanding the multicellular compartmentation of specialized metabolism.</title>
        <authorList>
            <person name="Sun S."/>
            <person name="Shen X."/>
            <person name="Li Y."/>
            <person name="Li Y."/>
            <person name="Wang S."/>
            <person name="Li R."/>
            <person name="Zhang H."/>
            <person name="Shen G."/>
            <person name="Guo B."/>
            <person name="Wei J."/>
            <person name="Xu J."/>
            <person name="St-Pierre B."/>
            <person name="Chen S."/>
            <person name="Sun C."/>
        </authorList>
    </citation>
    <scope>NUCLEOTIDE SEQUENCE [LARGE SCALE GENOMIC DNA]</scope>
</reference>
<evidence type="ECO:0000313" key="1">
    <source>
        <dbReference type="EMBL" id="KAI5652927.1"/>
    </source>
</evidence>
<comment type="caution">
    <text evidence="1">The sequence shown here is derived from an EMBL/GenBank/DDBJ whole genome shotgun (WGS) entry which is preliminary data.</text>
</comment>
<proteinExistence type="predicted"/>
<sequence>MPPPGKPTMKPLSSSLPEGGAPPSNNLWIGNLSPEVRDSELMSLFEKHGPVDSITNYSSRSYAFVYYKKIEDAKAAKEKIQGTILHGNAVKIEFAKPAKPCKSLWVAGISQSVSKEELEEQFMKFGKIQEFKFLRDRCTAYVDYLRLEDASQALKNMNGKRIGGDQIRVDYLRSQPSRKEQGLDFHDGRDVQFPSRSIGPPDARWMPQEPINTYSEPNHPGHKRHQQFLRTGEGQPSKVLWISYPPTVPIDEDMLHNAMILFGEIERIKTFEDRSYAFVQFRSADEARLAKEGLQGKLFNDPRISIEYSNRELAPNKEYLGNFPGIKGPGPDVQLNEIPLRQGQIDIFGHNRPILSSRGVHGPEILVRSMGPQGGFEPGYPNFEFSDLASLSKPGGPNWRSSPAPGMNSSPSGLPPSKRSTSGAWDIFDASQLQRESKRSRVDGGLPPYDASYHSKRMDDRGLVLDDPLANFDSRNRLSPADGRLSAGLIPRHPNPYYMWRGVIAKGGSPICRARCVPIGEGIVSEIPDVVNCSARTGLDMLTKHYADAVGFSIVYFLPDSEGDFASYTEFLRYLGAKNRAGVAKFDDGTTLFLVPPSDFLTKVLNVAGPERLYGVVLEFPQVAPSSASVQPQYVDRQSQAASHAGYNMMPQEESALPGDYNRAVHDGVKQPFNTLGPPSSVLPINNAAVSQSGVALTPELIATLASLLPSNNKLPGPESSLGQPTTSTIGGAHVNQPRVPEQNGNLAQQFSSQFLGQAQFSQQNQTNAPANIHNISAQGVFGYSQMQDRAFNLQSQGGSRPMATAVSSQGHVAVSSHVDQHHVGVPHDPARLYSSSVLQQPTNPVTLANETNVSHVPELRAPSLALETDLSNQVQQFQTAQHGVGQETSETEEEKNRRYQTTLLFAANLLSKVQQPPGNQTGFGPGSH</sequence>
<dbReference type="Proteomes" id="UP001060085">
    <property type="component" value="Linkage Group LG07"/>
</dbReference>